<feature type="transmembrane region" description="Helical" evidence="1">
    <location>
        <begin position="486"/>
        <end position="505"/>
    </location>
</feature>
<organism evidence="2 3">
    <name type="scientific">Halothermothrix orenii (strain H 168 / OCM 544 / DSM 9562)</name>
    <dbReference type="NCBI Taxonomy" id="373903"/>
    <lineage>
        <taxon>Bacteria</taxon>
        <taxon>Bacillati</taxon>
        <taxon>Bacillota</taxon>
        <taxon>Clostridia</taxon>
        <taxon>Halanaerobiales</taxon>
        <taxon>Halothermotrichaceae</taxon>
        <taxon>Halothermothrix</taxon>
    </lineage>
</organism>
<feature type="transmembrane region" description="Helical" evidence="1">
    <location>
        <begin position="414"/>
        <end position="432"/>
    </location>
</feature>
<accession>B8D2A7</accession>
<reference evidence="2 3" key="1">
    <citation type="journal article" date="2009" name="PLoS ONE">
        <title>Genome analysis of the anaerobic thermohalophilic bacterium Halothermothrix orenii.</title>
        <authorList>
            <person name="Mavromatis K."/>
            <person name="Ivanova N."/>
            <person name="Anderson I."/>
            <person name="Lykidis A."/>
            <person name="Hooper S.D."/>
            <person name="Sun H."/>
            <person name="Kunin V."/>
            <person name="Lapidus A."/>
            <person name="Hugenholtz P."/>
            <person name="Patel B."/>
            <person name="Kyrpides N.C."/>
        </authorList>
    </citation>
    <scope>NUCLEOTIDE SEQUENCE [LARGE SCALE GENOMIC DNA]</scope>
    <source>
        <strain evidence="3">H 168 / OCM 544 / DSM 9562</strain>
    </source>
</reference>
<dbReference type="InterPro" id="IPR017850">
    <property type="entry name" value="Alkaline_phosphatase_core_sf"/>
</dbReference>
<dbReference type="OrthoDB" id="3199331at2"/>
<dbReference type="RefSeq" id="WP_012635522.1">
    <property type="nucleotide sequence ID" value="NC_011899.1"/>
</dbReference>
<protein>
    <submittedName>
        <fullName evidence="2">Uncharacterized protein</fullName>
    </submittedName>
</protein>
<name>B8D2A7_HALOH</name>
<dbReference type="EMBL" id="CP001098">
    <property type="protein sequence ID" value="ACL69334.1"/>
    <property type="molecule type" value="Genomic_DNA"/>
</dbReference>
<feature type="transmembrane region" description="Helical" evidence="1">
    <location>
        <begin position="387"/>
        <end position="408"/>
    </location>
</feature>
<dbReference type="SUPFAM" id="SSF53649">
    <property type="entry name" value="Alkaline phosphatase-like"/>
    <property type="match status" value="1"/>
</dbReference>
<keyword evidence="1" id="KW-1133">Transmembrane helix</keyword>
<dbReference type="eggNOG" id="COG3119">
    <property type="taxonomic scope" value="Bacteria"/>
</dbReference>
<feature type="transmembrane region" description="Helical" evidence="1">
    <location>
        <begin position="353"/>
        <end position="375"/>
    </location>
</feature>
<sequence length="707" mass="79278">MKTTTWLIFPIIFFFLFVTCSLVSATSPDVVWIIVDRITVNNIIASKTPHFNGLQNIGAFGLINVRTAGQIRAESTYLTAGAGKRSKGSKDAQKGINKGKGVINYRYDSLVKLNKDNPYHPTVGLLGEVLKDNGIKVGVLGNTDTIDQKNRSIVSFAMDQKGEVPLGDVSKGLLKKVEKPWGYESDFEVFRKKFGEFKNKVDLLIIQTGDTTRIDNYVRFIGKAEINREKIKAIEKIDNFIGFVLQVINLEETQLGILMLNPPVTDLENGNKLGWILLAGPEFEKGWVTSLSTRRKGIVTISDLLPTLLNRFKVSYPEVTGSKISYIRQQKASWHQLYNLREKIKRVSNLRPVFVKGFILLQLIMICLAIILLIKKDLPGSVIIHKGVEYLLVSLFLVPLNFLILSQIIFPHFIHNLVILIAFTIVEFWVLMKINESRLFHIIVICLGLWIVIIVDLLNNSRLMADSLLGFSSVIGARYYGLGNEYMGLFIGSMLVGFTGVLDYLSKKGVNINKKIIFLSPVLFLSFWFIASPALGANFGGAITALVAITVTMVYLKYGFNFKKIILFTPIVGFVILFVMYLDYTEILGPRTHIGKAFAYLLKGRTGGIIGIIKRKLAMNIKLLKWTIWTRVLLGFILYLIVLFLYPIGRFKKLLKKQPNMAAGFYGGLAGTLVTMMVNDSGVVAAATLLFYPIMTLLYFISKPGYK</sequence>
<evidence type="ECO:0000313" key="2">
    <source>
        <dbReference type="EMBL" id="ACL69334.1"/>
    </source>
</evidence>
<dbReference type="AlphaFoldDB" id="B8D2A7"/>
<dbReference type="HOGENOM" id="CLU_013382_1_0_9"/>
<feature type="transmembrane region" description="Helical" evidence="1">
    <location>
        <begin position="565"/>
        <end position="582"/>
    </location>
</feature>
<gene>
    <name evidence="2" type="ordered locus">Hore_05770</name>
</gene>
<feature type="transmembrane region" description="Helical" evidence="1">
    <location>
        <begin position="541"/>
        <end position="558"/>
    </location>
</feature>
<feature type="transmembrane region" description="Helical" evidence="1">
    <location>
        <begin position="684"/>
        <end position="701"/>
    </location>
</feature>
<keyword evidence="3" id="KW-1185">Reference proteome</keyword>
<keyword evidence="1" id="KW-0812">Transmembrane</keyword>
<dbReference type="STRING" id="373903.Hore_05770"/>
<proteinExistence type="predicted"/>
<evidence type="ECO:0000256" key="1">
    <source>
        <dbReference type="SAM" id="Phobius"/>
    </source>
</evidence>
<feature type="transmembrane region" description="Helical" evidence="1">
    <location>
        <begin position="660"/>
        <end position="678"/>
    </location>
</feature>
<dbReference type="KEGG" id="hor:Hore_05770"/>
<feature type="transmembrane region" description="Helical" evidence="1">
    <location>
        <begin position="628"/>
        <end position="648"/>
    </location>
</feature>
<dbReference type="Proteomes" id="UP000000719">
    <property type="component" value="Chromosome"/>
</dbReference>
<feature type="transmembrane region" description="Helical" evidence="1">
    <location>
        <begin position="439"/>
        <end position="458"/>
    </location>
</feature>
<feature type="transmembrane region" description="Helical" evidence="1">
    <location>
        <begin position="517"/>
        <end position="535"/>
    </location>
</feature>
<keyword evidence="1" id="KW-0472">Membrane</keyword>
<evidence type="ECO:0000313" key="3">
    <source>
        <dbReference type="Proteomes" id="UP000000719"/>
    </source>
</evidence>